<gene>
    <name evidence="1" type="ORF">SMTD_LOCUS14427</name>
</gene>
<sequence>MLSISNVILFNDKLNCSGSLPFHRLAGNMRMNELIDEYHSIQLNEMNEKNETELKSIRQQVEDLSCQLNILSKFTSLVAVDPIKLDVDPKERVKVTVPRMFRRFSASTMAMPAASICYDSFDGNFEGAVGCCDQFQEVQPVKVMEKHIRLAELQSFSGFWKLNSDLSECFEIPLDNLTEFLKQTEKSLSLSDVTWGTALVIAYLELCVPEKENEWRLIVDKARYWLNTQGQISQKDSKNPSESCDELIEKARQVLTKLLKSTASK</sequence>
<protein>
    <submittedName>
        <fullName evidence="1">Uncharacterized protein</fullName>
    </submittedName>
</protein>
<evidence type="ECO:0000313" key="1">
    <source>
        <dbReference type="EMBL" id="VDP65827.1"/>
    </source>
</evidence>
<dbReference type="PANTHER" id="PTHR45737">
    <property type="entry name" value="VON WILLEBRAND FACTOR A DOMAIN-CONTAINING PROTEIN 5A"/>
    <property type="match status" value="1"/>
</dbReference>
<evidence type="ECO:0000313" key="2">
    <source>
        <dbReference type="Proteomes" id="UP000269396"/>
    </source>
</evidence>
<accession>A0A183PJ91</accession>
<dbReference type="AlphaFoldDB" id="A0A183PJ91"/>
<proteinExistence type="predicted"/>
<keyword evidence="2" id="KW-1185">Reference proteome</keyword>
<dbReference type="STRING" id="31246.A0A183PJ91"/>
<reference evidence="1 2" key="1">
    <citation type="submission" date="2018-11" db="EMBL/GenBank/DDBJ databases">
        <authorList>
            <consortium name="Pathogen Informatics"/>
        </authorList>
    </citation>
    <scope>NUCLEOTIDE SEQUENCE [LARGE SCALE GENOMIC DNA]</scope>
    <source>
        <strain>Denwood</strain>
        <strain evidence="2">Zambia</strain>
    </source>
</reference>
<dbReference type="PANTHER" id="PTHR45737:SF6">
    <property type="entry name" value="VON WILLEBRAND FACTOR A DOMAIN-CONTAINING PROTEIN 5A"/>
    <property type="match status" value="1"/>
</dbReference>
<organism evidence="1 2">
    <name type="scientific">Schistosoma mattheei</name>
    <dbReference type="NCBI Taxonomy" id="31246"/>
    <lineage>
        <taxon>Eukaryota</taxon>
        <taxon>Metazoa</taxon>
        <taxon>Spiralia</taxon>
        <taxon>Lophotrochozoa</taxon>
        <taxon>Platyhelminthes</taxon>
        <taxon>Trematoda</taxon>
        <taxon>Digenea</taxon>
        <taxon>Strigeidida</taxon>
        <taxon>Schistosomatoidea</taxon>
        <taxon>Schistosomatidae</taxon>
        <taxon>Schistosoma</taxon>
    </lineage>
</organism>
<dbReference type="EMBL" id="UZAL01034634">
    <property type="protein sequence ID" value="VDP65827.1"/>
    <property type="molecule type" value="Genomic_DNA"/>
</dbReference>
<dbReference type="Proteomes" id="UP000269396">
    <property type="component" value="Unassembled WGS sequence"/>
</dbReference>
<name>A0A183PJ91_9TREM</name>